<feature type="compositionally biased region" description="Basic and acidic residues" evidence="4">
    <location>
        <begin position="280"/>
        <end position="294"/>
    </location>
</feature>
<dbReference type="CDD" id="cd02883">
    <property type="entry name" value="NUDIX_Hydrolase"/>
    <property type="match status" value="1"/>
</dbReference>
<dbReference type="InterPro" id="IPR020476">
    <property type="entry name" value="Nudix_hydrolase"/>
</dbReference>
<comment type="cofactor">
    <cofactor evidence="1">
        <name>Mg(2+)</name>
        <dbReference type="ChEBI" id="CHEBI:18420"/>
    </cofactor>
</comment>
<proteinExistence type="inferred from homology"/>
<dbReference type="InterPro" id="IPR015797">
    <property type="entry name" value="NUDIX_hydrolase-like_dom_sf"/>
</dbReference>
<feature type="compositionally biased region" description="Basic and acidic residues" evidence="4">
    <location>
        <begin position="248"/>
        <end position="272"/>
    </location>
</feature>
<dbReference type="Pfam" id="PF00293">
    <property type="entry name" value="NUDIX"/>
    <property type="match status" value="1"/>
</dbReference>
<sequence>MSEDPETAGFHQSRLRATVSAHVLILEHPAGSAERSRLLLARLAYRDHRAGKLSFPGGFVDQGEGLETALKREVFEEIGLELGQCRYRETVPLLHVEPPNVGFIFTCDRWSGSPGPVSCEILETLWVDEEQFWQLDREGRLAYPQMRDQIRHIGWQPPLVEESSADPERGRCIWSRSLGMLAALALGGMVTATPVWADDVPAPPGDPSAQENLEKAREHLMDAMRALGKAGRQTYDEQMPTFKEKAGEALEETQRKLKEMREQLPEQLEKIKPNLPESGGDGKSDKRKEPEGEKSAPGTTQI</sequence>
<feature type="domain" description="Nudix hydrolase" evidence="5">
    <location>
        <begin position="14"/>
        <end position="148"/>
    </location>
</feature>
<reference evidence="6 7" key="2">
    <citation type="submission" date="2024-09" db="EMBL/GenBank/DDBJ databases">
        <title>Draft genome sequence of Candidatus Magnetaquicoccaceae bacterium FCR-1.</title>
        <authorList>
            <person name="Shimoshige H."/>
            <person name="Shimamura S."/>
            <person name="Taoka A."/>
            <person name="Kobayashi H."/>
            <person name="Maekawa T."/>
        </authorList>
    </citation>
    <scope>NUCLEOTIDE SEQUENCE [LARGE SCALE GENOMIC DNA]</scope>
    <source>
        <strain evidence="6 7">FCR-1</strain>
    </source>
</reference>
<evidence type="ECO:0000256" key="3">
    <source>
        <dbReference type="RuleBase" id="RU003476"/>
    </source>
</evidence>
<dbReference type="InterPro" id="IPR020084">
    <property type="entry name" value="NUDIX_hydrolase_CS"/>
</dbReference>
<reference evidence="6 7" key="1">
    <citation type="submission" date="2024-05" db="EMBL/GenBank/DDBJ databases">
        <authorList>
            <consortium name="Candidatus Magnetaquicoccaceae bacterium FCR-1 genome sequencing consortium"/>
            <person name="Shimoshige H."/>
            <person name="Shimamura S."/>
            <person name="Taoka A."/>
            <person name="Kobayashi H."/>
            <person name="Maekawa T."/>
        </authorList>
    </citation>
    <scope>NUCLEOTIDE SEQUENCE [LARGE SCALE GENOMIC DNA]</scope>
    <source>
        <strain evidence="6 7">FCR-1</strain>
    </source>
</reference>
<dbReference type="PANTHER" id="PTHR43046:SF14">
    <property type="entry name" value="MUTT_NUDIX FAMILY PROTEIN"/>
    <property type="match status" value="1"/>
</dbReference>
<dbReference type="PRINTS" id="PR00502">
    <property type="entry name" value="NUDIXFAMILY"/>
</dbReference>
<accession>A0ABQ0CCK5</accession>
<dbReference type="InterPro" id="IPR000086">
    <property type="entry name" value="NUDIX_hydrolase_dom"/>
</dbReference>
<dbReference type="RefSeq" id="WP_420906335.1">
    <property type="nucleotide sequence ID" value="NZ_BAAFGK010000005.1"/>
</dbReference>
<dbReference type="PROSITE" id="PS00893">
    <property type="entry name" value="NUDIX_BOX"/>
    <property type="match status" value="1"/>
</dbReference>
<comment type="similarity">
    <text evidence="3">Belongs to the Nudix hydrolase family.</text>
</comment>
<dbReference type="PANTHER" id="PTHR43046">
    <property type="entry name" value="GDP-MANNOSE MANNOSYL HYDROLASE"/>
    <property type="match status" value="1"/>
</dbReference>
<evidence type="ECO:0000313" key="6">
    <source>
        <dbReference type="EMBL" id="GAB0058614.1"/>
    </source>
</evidence>
<comment type="caution">
    <text evidence="6">The sequence shown here is derived from an EMBL/GenBank/DDBJ whole genome shotgun (WGS) entry which is preliminary data.</text>
</comment>
<keyword evidence="7" id="KW-1185">Reference proteome</keyword>
<evidence type="ECO:0000313" key="7">
    <source>
        <dbReference type="Proteomes" id="UP001628193"/>
    </source>
</evidence>
<organism evidence="6 7">
    <name type="scientific">Candidatus Magnetaquiglobus chichijimensis</name>
    <dbReference type="NCBI Taxonomy" id="3141448"/>
    <lineage>
        <taxon>Bacteria</taxon>
        <taxon>Pseudomonadati</taxon>
        <taxon>Pseudomonadota</taxon>
        <taxon>Magnetococcia</taxon>
        <taxon>Magnetococcales</taxon>
        <taxon>Candidatus Magnetaquicoccaceae</taxon>
        <taxon>Candidatus Magnetaquiglobus</taxon>
    </lineage>
</organism>
<dbReference type="PROSITE" id="PS51462">
    <property type="entry name" value="NUDIX"/>
    <property type="match status" value="1"/>
</dbReference>
<evidence type="ECO:0000256" key="4">
    <source>
        <dbReference type="SAM" id="MobiDB-lite"/>
    </source>
</evidence>
<protein>
    <recommendedName>
        <fullName evidence="5">Nudix hydrolase domain-containing protein</fullName>
    </recommendedName>
</protein>
<evidence type="ECO:0000256" key="1">
    <source>
        <dbReference type="ARBA" id="ARBA00001946"/>
    </source>
</evidence>
<gene>
    <name evidence="6" type="ORF">SIID45300_02967</name>
</gene>
<dbReference type="Gene3D" id="3.90.79.10">
    <property type="entry name" value="Nucleoside Triphosphate Pyrophosphohydrolase"/>
    <property type="match status" value="1"/>
</dbReference>
<evidence type="ECO:0000259" key="5">
    <source>
        <dbReference type="PROSITE" id="PS51462"/>
    </source>
</evidence>
<keyword evidence="2 3" id="KW-0378">Hydrolase</keyword>
<dbReference type="Proteomes" id="UP001628193">
    <property type="component" value="Unassembled WGS sequence"/>
</dbReference>
<dbReference type="EMBL" id="BAAFGK010000005">
    <property type="protein sequence ID" value="GAB0058614.1"/>
    <property type="molecule type" value="Genomic_DNA"/>
</dbReference>
<evidence type="ECO:0000256" key="2">
    <source>
        <dbReference type="ARBA" id="ARBA00022801"/>
    </source>
</evidence>
<dbReference type="SUPFAM" id="SSF55811">
    <property type="entry name" value="Nudix"/>
    <property type="match status" value="1"/>
</dbReference>
<name>A0ABQ0CCK5_9PROT</name>
<feature type="region of interest" description="Disordered" evidence="4">
    <location>
        <begin position="248"/>
        <end position="302"/>
    </location>
</feature>